<dbReference type="AlphaFoldDB" id="A0A2J8KNZ1"/>
<comment type="caution">
    <text evidence="1">The sequence shown here is derived from an EMBL/GenBank/DDBJ whole genome shotgun (WGS) entry which is preliminary data.</text>
</comment>
<proteinExistence type="predicted"/>
<evidence type="ECO:0000313" key="1">
    <source>
        <dbReference type="EMBL" id="PNI36732.1"/>
    </source>
</evidence>
<organism evidence="1 2">
    <name type="scientific">Pan troglodytes</name>
    <name type="common">Chimpanzee</name>
    <dbReference type="NCBI Taxonomy" id="9598"/>
    <lineage>
        <taxon>Eukaryota</taxon>
        <taxon>Metazoa</taxon>
        <taxon>Chordata</taxon>
        <taxon>Craniata</taxon>
        <taxon>Vertebrata</taxon>
        <taxon>Euteleostomi</taxon>
        <taxon>Mammalia</taxon>
        <taxon>Eutheria</taxon>
        <taxon>Euarchontoglires</taxon>
        <taxon>Primates</taxon>
        <taxon>Haplorrhini</taxon>
        <taxon>Catarrhini</taxon>
        <taxon>Hominidae</taxon>
        <taxon>Pan</taxon>
    </lineage>
</organism>
<reference evidence="1 2" key="1">
    <citation type="submission" date="2017-12" db="EMBL/GenBank/DDBJ databases">
        <title>High-resolution comparative analysis of great ape genomes.</title>
        <authorList>
            <person name="Pollen A."/>
            <person name="Hastie A."/>
            <person name="Hormozdiari F."/>
            <person name="Dougherty M."/>
            <person name="Liu R."/>
            <person name="Chaisson M."/>
            <person name="Hoppe E."/>
            <person name="Hill C."/>
            <person name="Pang A."/>
            <person name="Hillier L."/>
            <person name="Baker C."/>
            <person name="Armstrong J."/>
            <person name="Shendure J."/>
            <person name="Paten B."/>
            <person name="Wilson R."/>
            <person name="Chao H."/>
            <person name="Schneider V."/>
            <person name="Ventura M."/>
            <person name="Kronenberg Z."/>
            <person name="Murali S."/>
            <person name="Gordon D."/>
            <person name="Cantsilieris S."/>
            <person name="Munson K."/>
            <person name="Nelson B."/>
            <person name="Raja A."/>
            <person name="Underwood J."/>
            <person name="Diekhans M."/>
            <person name="Fiddes I."/>
            <person name="Haussler D."/>
            <person name="Eichler E."/>
        </authorList>
    </citation>
    <scope>NUCLEOTIDE SEQUENCE [LARGE SCALE GENOMIC DNA]</scope>
    <source>
        <strain evidence="1">Yerkes chimp pedigree #C0471</strain>
    </source>
</reference>
<protein>
    <submittedName>
        <fullName evidence="1">CALCOCO2 isoform 27</fullName>
    </submittedName>
</protein>
<feature type="non-terminal residue" evidence="1">
    <location>
        <position position="1"/>
    </location>
</feature>
<name>A0A2J8KNZ1_PANTR</name>
<sequence length="43" mass="5165">FDLSKRLSENKIICNALQREKERLEGENDEQKWWSVPVLDPCF</sequence>
<evidence type="ECO:0000313" key="2">
    <source>
        <dbReference type="Proteomes" id="UP000236370"/>
    </source>
</evidence>
<dbReference type="Proteomes" id="UP000236370">
    <property type="component" value="Unassembled WGS sequence"/>
</dbReference>
<dbReference type="EMBL" id="NBAG03000347">
    <property type="protein sequence ID" value="PNI36732.1"/>
    <property type="molecule type" value="Genomic_DNA"/>
</dbReference>
<gene>
    <name evidence="1" type="ORF">CK820_G0036716</name>
</gene>
<accession>A0A2J8KNZ1</accession>